<dbReference type="Proteomes" id="UP001162480">
    <property type="component" value="Chromosome 12"/>
</dbReference>
<name>A0AA36F9Q3_OCTVU</name>
<keyword evidence="2" id="KW-1185">Reference proteome</keyword>
<reference evidence="1" key="1">
    <citation type="submission" date="2023-08" db="EMBL/GenBank/DDBJ databases">
        <authorList>
            <person name="Alioto T."/>
            <person name="Alioto T."/>
            <person name="Gomez Garrido J."/>
        </authorList>
    </citation>
    <scope>NUCLEOTIDE SEQUENCE</scope>
</reference>
<accession>A0AA36F9Q3</accession>
<evidence type="ECO:0000313" key="2">
    <source>
        <dbReference type="Proteomes" id="UP001162480"/>
    </source>
</evidence>
<proteinExistence type="predicted"/>
<evidence type="ECO:0000313" key="1">
    <source>
        <dbReference type="EMBL" id="CAI9731061.1"/>
    </source>
</evidence>
<protein>
    <submittedName>
        <fullName evidence="1">Uncharacterized protein</fullName>
    </submittedName>
</protein>
<gene>
    <name evidence="1" type="ORF">OCTVUL_1B010138</name>
</gene>
<organism evidence="1 2">
    <name type="scientific">Octopus vulgaris</name>
    <name type="common">Common octopus</name>
    <dbReference type="NCBI Taxonomy" id="6645"/>
    <lineage>
        <taxon>Eukaryota</taxon>
        <taxon>Metazoa</taxon>
        <taxon>Spiralia</taxon>
        <taxon>Lophotrochozoa</taxon>
        <taxon>Mollusca</taxon>
        <taxon>Cephalopoda</taxon>
        <taxon>Coleoidea</taxon>
        <taxon>Octopodiformes</taxon>
        <taxon>Octopoda</taxon>
        <taxon>Incirrata</taxon>
        <taxon>Octopodidae</taxon>
        <taxon>Octopus</taxon>
    </lineage>
</organism>
<sequence>MLGRILNFDGVWDAGCICGRDDSDRTIVVVVIEDAFVFNYQLSSLDLALLIIGANNFSAAKLNIERLSFFNKGHWHRQSYLSMDCGDEQLRKDLRHVVKQYRESTYNNQSSSSQENPMATHATIHYVPQDQDDTIRYCLSLHTDSSQYFHIPTTLR</sequence>
<dbReference type="AlphaFoldDB" id="A0AA36F9Q3"/>
<dbReference type="EMBL" id="OX597825">
    <property type="protein sequence ID" value="CAI9731061.1"/>
    <property type="molecule type" value="Genomic_DNA"/>
</dbReference>